<feature type="binding site" evidence="13">
    <location>
        <position position="224"/>
    </location>
    <ligand>
        <name>substrate</name>
    </ligand>
</feature>
<evidence type="ECO:0000256" key="9">
    <source>
        <dbReference type="ARBA" id="ARBA00033102"/>
    </source>
</evidence>
<evidence type="ECO:0000259" key="15">
    <source>
        <dbReference type="Pfam" id="PF02749"/>
    </source>
</evidence>
<dbReference type="InterPro" id="IPR022412">
    <property type="entry name" value="Quinolinate_PRibosylTrfase_N"/>
</dbReference>
<keyword evidence="7 12" id="KW-0328">Glycosyltransferase</keyword>
<evidence type="ECO:0000259" key="14">
    <source>
        <dbReference type="Pfam" id="PF01729"/>
    </source>
</evidence>
<dbReference type="CDD" id="cd01572">
    <property type="entry name" value="QPRTase"/>
    <property type="match status" value="1"/>
</dbReference>
<reference evidence="16 17" key="1">
    <citation type="submission" date="2017-08" db="EMBL/GenBank/DDBJ databases">
        <title>Genomes of Fischerella (Mastigocladus) sp. strains.</title>
        <authorList>
            <person name="Miller S.R."/>
        </authorList>
    </citation>
    <scope>NUCLEOTIDE SEQUENCE [LARGE SCALE GENOMIC DNA]</scope>
    <source>
        <strain evidence="16 17">CCMEE 5323</strain>
    </source>
</reference>
<feature type="domain" description="Quinolinate phosphoribosyl transferase N-terminal" evidence="15">
    <location>
        <begin position="30"/>
        <end position="116"/>
    </location>
</feature>
<dbReference type="FunFam" id="3.90.1170.20:FF:000001">
    <property type="entry name" value="Nicotinate-nucleotide diphosphorylase (Carboxylating)"/>
    <property type="match status" value="1"/>
</dbReference>
<keyword evidence="8 12" id="KW-0808">Transferase</keyword>
<dbReference type="InterPro" id="IPR037128">
    <property type="entry name" value="Quinolinate_PRibosylTase_N_sf"/>
</dbReference>
<dbReference type="EC" id="2.4.2.19" evidence="5"/>
<keyword evidence="17" id="KW-1185">Reference proteome</keyword>
<evidence type="ECO:0000256" key="3">
    <source>
        <dbReference type="ARBA" id="ARBA00009400"/>
    </source>
</evidence>
<feature type="binding site" evidence="13">
    <location>
        <position position="173"/>
    </location>
    <ligand>
        <name>substrate</name>
    </ligand>
</feature>
<feature type="binding site" evidence="13">
    <location>
        <position position="163"/>
    </location>
    <ligand>
        <name>substrate</name>
    </ligand>
</feature>
<dbReference type="GO" id="GO:0004514">
    <property type="term" value="F:nicotinate-nucleotide diphosphorylase (carboxylating) activity"/>
    <property type="evidence" value="ECO:0007669"/>
    <property type="project" value="UniProtKB-EC"/>
</dbReference>
<feature type="binding site" evidence="13">
    <location>
        <position position="106"/>
    </location>
    <ligand>
        <name>substrate</name>
    </ligand>
</feature>
<dbReference type="InterPro" id="IPR027277">
    <property type="entry name" value="NadC/ModD"/>
</dbReference>
<comment type="catalytic activity">
    <reaction evidence="10">
        <text>nicotinate beta-D-ribonucleotide + CO2 + diphosphate = quinolinate + 5-phospho-alpha-D-ribose 1-diphosphate + 2 H(+)</text>
        <dbReference type="Rhea" id="RHEA:12733"/>
        <dbReference type="ChEBI" id="CHEBI:15378"/>
        <dbReference type="ChEBI" id="CHEBI:16526"/>
        <dbReference type="ChEBI" id="CHEBI:29959"/>
        <dbReference type="ChEBI" id="CHEBI:33019"/>
        <dbReference type="ChEBI" id="CHEBI:57502"/>
        <dbReference type="ChEBI" id="CHEBI:58017"/>
        <dbReference type="EC" id="2.4.2.19"/>
    </reaction>
</comment>
<evidence type="ECO:0000256" key="4">
    <source>
        <dbReference type="ARBA" id="ARBA00011218"/>
    </source>
</evidence>
<organism evidence="16 17">
    <name type="scientific">Fischerella muscicola CCMEE 5323</name>
    <dbReference type="NCBI Taxonomy" id="2019572"/>
    <lineage>
        <taxon>Bacteria</taxon>
        <taxon>Bacillati</taxon>
        <taxon>Cyanobacteriota</taxon>
        <taxon>Cyanophyceae</taxon>
        <taxon>Nostocales</taxon>
        <taxon>Hapalosiphonaceae</taxon>
        <taxon>Fischerella</taxon>
    </lineage>
</organism>
<dbReference type="InterPro" id="IPR004393">
    <property type="entry name" value="NadC"/>
</dbReference>
<feature type="binding site" evidence="13">
    <location>
        <begin position="250"/>
        <end position="252"/>
    </location>
    <ligand>
        <name>substrate</name>
    </ligand>
</feature>
<dbReference type="NCBIfam" id="TIGR00078">
    <property type="entry name" value="nadC"/>
    <property type="match status" value="1"/>
</dbReference>
<evidence type="ECO:0000313" key="16">
    <source>
        <dbReference type="EMBL" id="PLZ90847.1"/>
    </source>
</evidence>
<feature type="binding site" evidence="13">
    <location>
        <begin position="139"/>
        <end position="141"/>
    </location>
    <ligand>
        <name>substrate</name>
    </ligand>
</feature>
<comment type="subunit">
    <text evidence="4">Hexamer formed by 3 homodimers.</text>
</comment>
<evidence type="ECO:0000256" key="8">
    <source>
        <dbReference type="ARBA" id="ARBA00022679"/>
    </source>
</evidence>
<dbReference type="PANTHER" id="PTHR32179:SF3">
    <property type="entry name" value="NICOTINATE-NUCLEOTIDE PYROPHOSPHORYLASE [CARBOXYLATING]"/>
    <property type="match status" value="1"/>
</dbReference>
<evidence type="ECO:0000313" key="17">
    <source>
        <dbReference type="Proteomes" id="UP000235036"/>
    </source>
</evidence>
<dbReference type="GO" id="GO:0009435">
    <property type="term" value="P:NAD+ biosynthetic process"/>
    <property type="evidence" value="ECO:0007669"/>
    <property type="project" value="UniProtKB-UniPathway"/>
</dbReference>
<name>A0A2N6K491_FISMU</name>
<dbReference type="InterPro" id="IPR013785">
    <property type="entry name" value="Aldolase_TIM"/>
</dbReference>
<protein>
    <recommendedName>
        <fullName evidence="11">Probable nicotinate-nucleotide pyrophosphorylase [carboxylating]</fullName>
        <ecNumber evidence="5">2.4.2.19</ecNumber>
    </recommendedName>
    <alternativeName>
        <fullName evidence="9">Quinolinate phosphoribosyltransferase [decarboxylating]</fullName>
    </alternativeName>
</protein>
<evidence type="ECO:0000256" key="2">
    <source>
        <dbReference type="ARBA" id="ARBA00004893"/>
    </source>
</evidence>
<comment type="pathway">
    <text evidence="2">Cofactor biosynthesis; NAD(+) biosynthesis; nicotinate D-ribonucleotide from quinolinate: step 1/1.</text>
</comment>
<dbReference type="PIRSF" id="PIRSF006250">
    <property type="entry name" value="NadC_ModD"/>
    <property type="match status" value="1"/>
</dbReference>
<evidence type="ECO:0000256" key="11">
    <source>
        <dbReference type="ARBA" id="ARBA00069173"/>
    </source>
</evidence>
<gene>
    <name evidence="16" type="ORF">CEN44_09975</name>
</gene>
<evidence type="ECO:0000256" key="6">
    <source>
        <dbReference type="ARBA" id="ARBA00022642"/>
    </source>
</evidence>
<dbReference type="Gene3D" id="3.20.20.70">
    <property type="entry name" value="Aldolase class I"/>
    <property type="match status" value="1"/>
</dbReference>
<sequence>MRYSLAVLPPFILLDQILQSWLLEDIGRGDRTTQSLLSKNVIQGQAKWIAKAPGVIAGLPIAARVFQLLDEKVSFQTHANEGEYCQQGQVVAQMHGSLDALLMGERVALNLAMRLSGIATLTRQYTEKIADLPTKFVDTRKTTPGLRILEKYATQVGGAINHRMGLDDAVMIKDNHIAAAGGITEAISRIRERIPYPLTIEVETETLEQVQAALDHKADIIMLDNMPLDTMQKAVQMIRSVDMRVKIEASGNITLETIRAVAETGVDYISSSAPITQSRWLDLSMKIQ</sequence>
<evidence type="ECO:0000256" key="10">
    <source>
        <dbReference type="ARBA" id="ARBA00047445"/>
    </source>
</evidence>
<accession>A0A2N6K491</accession>
<evidence type="ECO:0000256" key="13">
    <source>
        <dbReference type="PIRSR" id="PIRSR006250-1"/>
    </source>
</evidence>
<dbReference type="PANTHER" id="PTHR32179">
    <property type="entry name" value="NICOTINATE-NUCLEOTIDE PYROPHOSPHORYLASE [CARBOXYLATING]"/>
    <property type="match status" value="1"/>
</dbReference>
<proteinExistence type="inferred from homology"/>
<dbReference type="Pfam" id="PF01729">
    <property type="entry name" value="QRPTase_C"/>
    <property type="match status" value="1"/>
</dbReference>
<dbReference type="RefSeq" id="WP_016868832.1">
    <property type="nucleotide sequence ID" value="NZ_CAWNVR010000291.1"/>
</dbReference>
<comment type="caution">
    <text evidence="16">The sequence shown here is derived from an EMBL/GenBank/DDBJ whole genome shotgun (WGS) entry which is preliminary data.</text>
</comment>
<dbReference type="UniPathway" id="UPA00253">
    <property type="reaction ID" value="UER00331"/>
</dbReference>
<dbReference type="FunFam" id="3.20.20.70:FF:000030">
    <property type="entry name" value="Nicotinate-nucleotide pyrophosphorylase, carboxylating"/>
    <property type="match status" value="1"/>
</dbReference>
<evidence type="ECO:0000256" key="1">
    <source>
        <dbReference type="ARBA" id="ARBA00003237"/>
    </source>
</evidence>
<feature type="binding site" evidence="13">
    <location>
        <begin position="271"/>
        <end position="273"/>
    </location>
    <ligand>
        <name>substrate</name>
    </ligand>
</feature>
<dbReference type="SUPFAM" id="SSF54675">
    <property type="entry name" value="Nicotinate/Quinolinate PRTase N-terminal domain-like"/>
    <property type="match status" value="1"/>
</dbReference>
<dbReference type="Pfam" id="PF02749">
    <property type="entry name" value="QRPTase_N"/>
    <property type="match status" value="1"/>
</dbReference>
<feature type="binding site" evidence="13">
    <location>
        <position position="203"/>
    </location>
    <ligand>
        <name>substrate</name>
    </ligand>
</feature>
<keyword evidence="6" id="KW-0662">Pyridine nucleotide biosynthesis</keyword>
<comment type="function">
    <text evidence="1">Involved in the catabolism of quinolinic acid (QA).</text>
</comment>
<dbReference type="GO" id="GO:0034213">
    <property type="term" value="P:quinolinate catabolic process"/>
    <property type="evidence" value="ECO:0007669"/>
    <property type="project" value="TreeGrafter"/>
</dbReference>
<feature type="domain" description="Quinolinate phosphoribosyl transferase C-terminal" evidence="14">
    <location>
        <begin position="118"/>
        <end position="286"/>
    </location>
</feature>
<evidence type="ECO:0000256" key="12">
    <source>
        <dbReference type="PIRNR" id="PIRNR006250"/>
    </source>
</evidence>
<dbReference type="SUPFAM" id="SSF51690">
    <property type="entry name" value="Nicotinate/Quinolinate PRTase C-terminal domain-like"/>
    <property type="match status" value="1"/>
</dbReference>
<dbReference type="InterPro" id="IPR002638">
    <property type="entry name" value="Quinolinate_PRibosylTrfase_C"/>
</dbReference>
<dbReference type="Gene3D" id="3.90.1170.20">
    <property type="entry name" value="Quinolinate phosphoribosyl transferase, N-terminal domain"/>
    <property type="match status" value="1"/>
</dbReference>
<dbReference type="AlphaFoldDB" id="A0A2N6K491"/>
<dbReference type="GO" id="GO:0005737">
    <property type="term" value="C:cytoplasm"/>
    <property type="evidence" value="ECO:0007669"/>
    <property type="project" value="TreeGrafter"/>
</dbReference>
<evidence type="ECO:0000256" key="5">
    <source>
        <dbReference type="ARBA" id="ARBA00011944"/>
    </source>
</evidence>
<dbReference type="InterPro" id="IPR036068">
    <property type="entry name" value="Nicotinate_pribotase-like_C"/>
</dbReference>
<dbReference type="EMBL" id="NRQW01000201">
    <property type="protein sequence ID" value="PLZ90847.1"/>
    <property type="molecule type" value="Genomic_DNA"/>
</dbReference>
<comment type="similarity">
    <text evidence="3 12">Belongs to the NadC/ModD family.</text>
</comment>
<dbReference type="Proteomes" id="UP000235036">
    <property type="component" value="Unassembled WGS sequence"/>
</dbReference>
<evidence type="ECO:0000256" key="7">
    <source>
        <dbReference type="ARBA" id="ARBA00022676"/>
    </source>
</evidence>